<dbReference type="InterPro" id="IPR050196">
    <property type="entry name" value="Cytochrome_P450_Monoox"/>
</dbReference>
<evidence type="ECO:0000256" key="8">
    <source>
        <dbReference type="ARBA" id="ARBA00023033"/>
    </source>
</evidence>
<evidence type="ECO:0000256" key="6">
    <source>
        <dbReference type="ARBA" id="ARBA00023002"/>
    </source>
</evidence>
<gene>
    <name evidence="11" type="ORF">APLA_LOCUS9259</name>
</gene>
<comment type="similarity">
    <text evidence="3 10">Belongs to the cytochrome P450 family.</text>
</comment>
<comment type="function">
    <text evidence="2">May be involved in the metabolism of insect hormones and in the breakdown of synthetic insecticides.</text>
</comment>
<dbReference type="GO" id="GO:0020037">
    <property type="term" value="F:heme binding"/>
    <property type="evidence" value="ECO:0007669"/>
    <property type="project" value="InterPro"/>
</dbReference>
<dbReference type="GO" id="GO:0004497">
    <property type="term" value="F:monooxygenase activity"/>
    <property type="evidence" value="ECO:0007669"/>
    <property type="project" value="UniProtKB-KW"/>
</dbReference>
<protein>
    <recommendedName>
        <fullName evidence="13">Cytochrome P450</fullName>
    </recommendedName>
</protein>
<feature type="binding site" description="axial binding residue" evidence="9">
    <location>
        <position position="419"/>
    </location>
    <ligand>
        <name>heme</name>
        <dbReference type="ChEBI" id="CHEBI:30413"/>
    </ligand>
    <ligandPart>
        <name>Fe</name>
        <dbReference type="ChEBI" id="CHEBI:18248"/>
    </ligandPart>
</feature>
<reference evidence="11 12" key="1">
    <citation type="submission" date="2020-04" db="EMBL/GenBank/DDBJ databases">
        <authorList>
            <person name="Wallbank WR R."/>
            <person name="Pardo Diaz C."/>
            <person name="Kozak K."/>
            <person name="Martin S."/>
            <person name="Jiggins C."/>
            <person name="Moest M."/>
            <person name="Warren A I."/>
            <person name="Byers J.R.P. K."/>
            <person name="Montejo-Kovacevich G."/>
            <person name="Yen C E."/>
        </authorList>
    </citation>
    <scope>NUCLEOTIDE SEQUENCE [LARGE SCALE GENOMIC DNA]</scope>
</reference>
<dbReference type="PRINTS" id="PR00385">
    <property type="entry name" value="P450"/>
</dbReference>
<dbReference type="SUPFAM" id="SSF48264">
    <property type="entry name" value="Cytochrome P450"/>
    <property type="match status" value="1"/>
</dbReference>
<keyword evidence="7 9" id="KW-0408">Iron</keyword>
<evidence type="ECO:0000256" key="2">
    <source>
        <dbReference type="ARBA" id="ARBA00003690"/>
    </source>
</evidence>
<dbReference type="OrthoDB" id="7373141at2759"/>
<proteinExistence type="inferred from homology"/>
<keyword evidence="4 9" id="KW-0349">Heme</keyword>
<name>A0A8S1A3J8_ARCPL</name>
<dbReference type="PANTHER" id="PTHR24291:SF105">
    <property type="entry name" value="CYTOCHROME P450 4P1-RELATED"/>
    <property type="match status" value="1"/>
</dbReference>
<keyword evidence="5 9" id="KW-0479">Metal-binding</keyword>
<sequence>MLRKIPGPPYEFLFGNSLKILCSSADLMKLRREFAKTWNGICRIWIPTYGAVIIFNPEDIEAVISDLQHNGKSNLYLLFKSWLQDGLLMSKGSKWQERRKILTPAFHFKILHNFCGIIEENSQRLLENLKLTVGQPINIVPVVSEFTLNSICETAMGTKLKENGSAGKTYKEAIHSLGSLFMRRLSRFYLYSDFVFNLSPCGKEQQRHLNTVHNFTKNVIEERKVYADTHGLQINDENLINDEDVVYKKRTALLDLLISAEKDGLIDRQGIQEEVDTFMFEGHDTTASGLTFCLMLLANHKEVQDNIVSELDEIFEGSNRSITMGDLSKMKYLECCIKESLRLYPPVHFISRALTKTAILSNYKVPSGTMCHIDIMELHHRADLFPDPEKFDPERFLPENSVNRHPYAYIPFSAGPRNCIGQKFAMMEMKITIAATLREFELEPVTLPTDLVFIADLVLRNQGPVRVKFVKRLD</sequence>
<dbReference type="InterPro" id="IPR017972">
    <property type="entry name" value="Cyt_P450_CS"/>
</dbReference>
<organism evidence="11 12">
    <name type="scientific">Arctia plantaginis</name>
    <name type="common">Wood tiger moth</name>
    <name type="synonym">Phalaena plantaginis</name>
    <dbReference type="NCBI Taxonomy" id="874455"/>
    <lineage>
        <taxon>Eukaryota</taxon>
        <taxon>Metazoa</taxon>
        <taxon>Ecdysozoa</taxon>
        <taxon>Arthropoda</taxon>
        <taxon>Hexapoda</taxon>
        <taxon>Insecta</taxon>
        <taxon>Pterygota</taxon>
        <taxon>Neoptera</taxon>
        <taxon>Endopterygota</taxon>
        <taxon>Lepidoptera</taxon>
        <taxon>Glossata</taxon>
        <taxon>Ditrysia</taxon>
        <taxon>Noctuoidea</taxon>
        <taxon>Erebidae</taxon>
        <taxon>Arctiinae</taxon>
        <taxon>Arctia</taxon>
    </lineage>
</organism>
<dbReference type="GO" id="GO:0016705">
    <property type="term" value="F:oxidoreductase activity, acting on paired donors, with incorporation or reduction of molecular oxygen"/>
    <property type="evidence" value="ECO:0007669"/>
    <property type="project" value="InterPro"/>
</dbReference>
<dbReference type="PROSITE" id="PS00086">
    <property type="entry name" value="CYTOCHROME_P450"/>
    <property type="match status" value="1"/>
</dbReference>
<evidence type="ECO:0000256" key="3">
    <source>
        <dbReference type="ARBA" id="ARBA00010617"/>
    </source>
</evidence>
<evidence type="ECO:0000313" key="12">
    <source>
        <dbReference type="Proteomes" id="UP000494256"/>
    </source>
</evidence>
<keyword evidence="8 10" id="KW-0503">Monooxygenase</keyword>
<dbReference type="Proteomes" id="UP000494256">
    <property type="component" value="Unassembled WGS sequence"/>
</dbReference>
<evidence type="ECO:0000256" key="4">
    <source>
        <dbReference type="ARBA" id="ARBA00022617"/>
    </source>
</evidence>
<evidence type="ECO:0008006" key="13">
    <source>
        <dbReference type="Google" id="ProtNLM"/>
    </source>
</evidence>
<dbReference type="EMBL" id="CADEBD010000309">
    <property type="protein sequence ID" value="CAB3240831.1"/>
    <property type="molecule type" value="Genomic_DNA"/>
</dbReference>
<dbReference type="PRINTS" id="PR00463">
    <property type="entry name" value="EP450I"/>
</dbReference>
<dbReference type="InterPro" id="IPR036396">
    <property type="entry name" value="Cyt_P450_sf"/>
</dbReference>
<evidence type="ECO:0000256" key="7">
    <source>
        <dbReference type="ARBA" id="ARBA00023004"/>
    </source>
</evidence>
<dbReference type="PANTHER" id="PTHR24291">
    <property type="entry name" value="CYTOCHROME P450 FAMILY 4"/>
    <property type="match status" value="1"/>
</dbReference>
<evidence type="ECO:0000256" key="1">
    <source>
        <dbReference type="ARBA" id="ARBA00001971"/>
    </source>
</evidence>
<evidence type="ECO:0000256" key="5">
    <source>
        <dbReference type="ARBA" id="ARBA00022723"/>
    </source>
</evidence>
<comment type="cofactor">
    <cofactor evidence="1 9">
        <name>heme</name>
        <dbReference type="ChEBI" id="CHEBI:30413"/>
    </cofactor>
</comment>
<dbReference type="GO" id="GO:0005506">
    <property type="term" value="F:iron ion binding"/>
    <property type="evidence" value="ECO:0007669"/>
    <property type="project" value="InterPro"/>
</dbReference>
<accession>A0A8S1A3J8</accession>
<dbReference type="Gene3D" id="1.10.630.10">
    <property type="entry name" value="Cytochrome P450"/>
    <property type="match status" value="1"/>
</dbReference>
<dbReference type="InterPro" id="IPR002401">
    <property type="entry name" value="Cyt_P450_E_grp-I"/>
</dbReference>
<dbReference type="AlphaFoldDB" id="A0A8S1A3J8"/>
<comment type="caution">
    <text evidence="11">The sequence shown here is derived from an EMBL/GenBank/DDBJ whole genome shotgun (WGS) entry which is preliminary data.</text>
</comment>
<dbReference type="Pfam" id="PF00067">
    <property type="entry name" value="p450"/>
    <property type="match status" value="1"/>
</dbReference>
<dbReference type="InterPro" id="IPR001128">
    <property type="entry name" value="Cyt_P450"/>
</dbReference>
<keyword evidence="6 10" id="KW-0560">Oxidoreductase</keyword>
<evidence type="ECO:0000256" key="9">
    <source>
        <dbReference type="PIRSR" id="PIRSR602401-1"/>
    </source>
</evidence>
<evidence type="ECO:0000313" key="11">
    <source>
        <dbReference type="EMBL" id="CAB3240831.1"/>
    </source>
</evidence>
<evidence type="ECO:0000256" key="10">
    <source>
        <dbReference type="RuleBase" id="RU000461"/>
    </source>
</evidence>
<dbReference type="CDD" id="cd20628">
    <property type="entry name" value="CYP4"/>
    <property type="match status" value="1"/>
</dbReference>